<gene>
    <name evidence="2" type="ORF">EMUCRT_0375</name>
</gene>
<evidence type="ECO:0000313" key="2">
    <source>
        <dbReference type="EMBL" id="KJV65433.1"/>
    </source>
</evidence>
<keyword evidence="1" id="KW-0812">Transmembrane</keyword>
<comment type="caution">
    <text evidence="2">The sequence shown here is derived from an EMBL/GenBank/DDBJ whole genome shotgun (WGS) entry which is preliminary data.</text>
</comment>
<name>A0A0F3NBF9_9RICK</name>
<keyword evidence="1" id="KW-1133">Transmembrane helix</keyword>
<dbReference type="EMBL" id="LANU01000002">
    <property type="protein sequence ID" value="KJV65433.1"/>
    <property type="molecule type" value="Genomic_DNA"/>
</dbReference>
<reference evidence="2 3" key="1">
    <citation type="submission" date="2015-02" db="EMBL/GenBank/DDBJ databases">
        <title>Genome Sequencing of Rickettsiales.</title>
        <authorList>
            <person name="Daugherty S.C."/>
            <person name="Su Q."/>
            <person name="Abolude K."/>
            <person name="Beier-Sexton M."/>
            <person name="Carlyon J.A."/>
            <person name="Carter R."/>
            <person name="Day N.P."/>
            <person name="Dumler S.J."/>
            <person name="Dyachenko V."/>
            <person name="Godinez A."/>
            <person name="Kurtti T.J."/>
            <person name="Lichay M."/>
            <person name="Mullins K.E."/>
            <person name="Ott S."/>
            <person name="Pappas-Brown V."/>
            <person name="Paris D.H."/>
            <person name="Patel P."/>
            <person name="Richards A.L."/>
            <person name="Sadzewicz L."/>
            <person name="Sears K."/>
            <person name="Seidman D."/>
            <person name="Sengamalay N."/>
            <person name="Stenos J."/>
            <person name="Tallon L.J."/>
            <person name="Vincent G."/>
            <person name="Fraser C.M."/>
            <person name="Munderloh U."/>
            <person name="Dunning-Hotopp J.C."/>
        </authorList>
    </citation>
    <scope>NUCLEOTIDE SEQUENCE [LARGE SCALE GENOMIC DNA]</scope>
    <source>
        <strain evidence="2 3">EmCRT</strain>
    </source>
</reference>
<sequence>MYFNILIYLVIALGILGICIALFTFCRSYIYEKLLEIFIDNDYEDQLTDEEKYKRYIEKKKKELIKHQMLVSDLARDQVEYEGNTKIINIMQPIGQWTKLVMSEKLQRFAGLKFDKEQTGFWQMFVSMKSLSQGKHRGRSK</sequence>
<dbReference type="RefSeq" id="WP_045804744.1">
    <property type="nucleotide sequence ID" value="NZ_LANU01000002.1"/>
</dbReference>
<proteinExistence type="predicted"/>
<dbReference type="Proteomes" id="UP000033546">
    <property type="component" value="Unassembled WGS sequence"/>
</dbReference>
<evidence type="ECO:0000313" key="3">
    <source>
        <dbReference type="Proteomes" id="UP000033546"/>
    </source>
</evidence>
<dbReference type="PATRIC" id="fig|1359167.3.peg.359"/>
<protein>
    <submittedName>
        <fullName evidence="2">Uncharacterized protein</fullName>
    </submittedName>
</protein>
<organism evidence="2 3">
    <name type="scientific">Ehrlichia cf. muris str. EmCRT</name>
    <dbReference type="NCBI Taxonomy" id="1359167"/>
    <lineage>
        <taxon>Bacteria</taxon>
        <taxon>Pseudomonadati</taxon>
        <taxon>Pseudomonadota</taxon>
        <taxon>Alphaproteobacteria</taxon>
        <taxon>Rickettsiales</taxon>
        <taxon>Anaplasmataceae</taxon>
        <taxon>Ehrlichia</taxon>
    </lineage>
</organism>
<dbReference type="AlphaFoldDB" id="A0A0F3NBF9"/>
<accession>A0A0F3NBF9</accession>
<keyword evidence="1" id="KW-0472">Membrane</keyword>
<evidence type="ECO:0000256" key="1">
    <source>
        <dbReference type="SAM" id="Phobius"/>
    </source>
</evidence>
<feature type="transmembrane region" description="Helical" evidence="1">
    <location>
        <begin position="6"/>
        <end position="26"/>
    </location>
</feature>